<sequence length="188" mass="20993">MLFFFSSSSHRSLFRSLSQNLTLLLFPFDRLALEDVSMLFKIIETGKGGCIVVEAPLTHIDAPDLPSTALGISEDDAEDELNIIRSLLECHMELKVRSNGHDYEGISYVSDVPFNILIDLFLMNPIDVDVKHGSAWVEAGGTLGEVYYNIANKSKTYGFPAGICPTVGVGVHQWRRLWYHGEKIRPCC</sequence>
<dbReference type="EMBL" id="JBBNAE010000002">
    <property type="protein sequence ID" value="KAK9146527.1"/>
    <property type="molecule type" value="Genomic_DNA"/>
</dbReference>
<proteinExistence type="predicted"/>
<dbReference type="Gene3D" id="3.30.43.10">
    <property type="entry name" value="Uridine Diphospho-n-acetylenolpyruvylglucosamine Reductase, domain 2"/>
    <property type="match status" value="1"/>
</dbReference>
<dbReference type="InterPro" id="IPR006094">
    <property type="entry name" value="Oxid_FAD_bind_N"/>
</dbReference>
<dbReference type="PANTHER" id="PTHR32448">
    <property type="entry name" value="OS08G0158400 PROTEIN"/>
    <property type="match status" value="1"/>
</dbReference>
<organism evidence="2 3">
    <name type="scientific">Stephania japonica</name>
    <dbReference type="NCBI Taxonomy" id="461633"/>
    <lineage>
        <taxon>Eukaryota</taxon>
        <taxon>Viridiplantae</taxon>
        <taxon>Streptophyta</taxon>
        <taxon>Embryophyta</taxon>
        <taxon>Tracheophyta</taxon>
        <taxon>Spermatophyta</taxon>
        <taxon>Magnoliopsida</taxon>
        <taxon>Ranunculales</taxon>
        <taxon>Menispermaceae</taxon>
        <taxon>Menispermoideae</taxon>
        <taxon>Cissampelideae</taxon>
        <taxon>Stephania</taxon>
    </lineage>
</organism>
<dbReference type="Pfam" id="PF01565">
    <property type="entry name" value="FAD_binding_4"/>
    <property type="match status" value="1"/>
</dbReference>
<comment type="caution">
    <text evidence="2">The sequence shown here is derived from an EMBL/GenBank/DDBJ whole genome shotgun (WGS) entry which is preliminary data.</text>
</comment>
<dbReference type="InterPro" id="IPR036318">
    <property type="entry name" value="FAD-bd_PCMH-like_sf"/>
</dbReference>
<feature type="domain" description="FAD linked oxidase N-terminal" evidence="1">
    <location>
        <begin position="78"/>
        <end position="170"/>
    </location>
</feature>
<protein>
    <recommendedName>
        <fullName evidence="1">FAD linked oxidase N-terminal domain-containing protein</fullName>
    </recommendedName>
</protein>
<evidence type="ECO:0000259" key="1">
    <source>
        <dbReference type="Pfam" id="PF01565"/>
    </source>
</evidence>
<dbReference type="InterPro" id="IPR016169">
    <property type="entry name" value="FAD-bd_PCMH_sub2"/>
</dbReference>
<evidence type="ECO:0000313" key="2">
    <source>
        <dbReference type="EMBL" id="KAK9146527.1"/>
    </source>
</evidence>
<name>A0AAP0PJQ9_9MAGN</name>
<dbReference type="Gene3D" id="3.30.465.10">
    <property type="match status" value="1"/>
</dbReference>
<reference evidence="2 3" key="1">
    <citation type="submission" date="2024-01" db="EMBL/GenBank/DDBJ databases">
        <title>Genome assemblies of Stephania.</title>
        <authorList>
            <person name="Yang L."/>
        </authorList>
    </citation>
    <scope>NUCLEOTIDE SEQUENCE [LARGE SCALE GENOMIC DNA]</scope>
    <source>
        <strain evidence="2">QJT</strain>
        <tissue evidence="2">Leaf</tissue>
    </source>
</reference>
<dbReference type="SUPFAM" id="SSF56176">
    <property type="entry name" value="FAD-binding/transporter-associated domain-like"/>
    <property type="match status" value="1"/>
</dbReference>
<gene>
    <name evidence="2" type="ORF">Sjap_006430</name>
</gene>
<evidence type="ECO:0000313" key="3">
    <source>
        <dbReference type="Proteomes" id="UP001417504"/>
    </source>
</evidence>
<accession>A0AAP0PJQ9</accession>
<dbReference type="Proteomes" id="UP001417504">
    <property type="component" value="Unassembled WGS sequence"/>
</dbReference>
<dbReference type="GO" id="GO:0050660">
    <property type="term" value="F:flavin adenine dinucleotide binding"/>
    <property type="evidence" value="ECO:0007669"/>
    <property type="project" value="InterPro"/>
</dbReference>
<dbReference type="InterPro" id="IPR016167">
    <property type="entry name" value="FAD-bd_PCMH_sub1"/>
</dbReference>
<dbReference type="AlphaFoldDB" id="A0AAP0PJQ9"/>
<keyword evidence="3" id="KW-1185">Reference proteome</keyword>